<dbReference type="OrthoDB" id="1110016at2"/>
<keyword evidence="8" id="KW-1185">Reference proteome</keyword>
<evidence type="ECO:0000313" key="7">
    <source>
        <dbReference type="EMBL" id="QCD36795.1"/>
    </source>
</evidence>
<feature type="transmembrane region" description="Helical" evidence="6">
    <location>
        <begin position="6"/>
        <end position="29"/>
    </location>
</feature>
<proteinExistence type="inferred from homology"/>
<feature type="transmembrane region" description="Helical" evidence="6">
    <location>
        <begin position="151"/>
        <end position="177"/>
    </location>
</feature>
<dbReference type="GO" id="GO:0016020">
    <property type="term" value="C:membrane"/>
    <property type="evidence" value="ECO:0007669"/>
    <property type="project" value="UniProtKB-SubCell"/>
</dbReference>
<feature type="transmembrane region" description="Helical" evidence="6">
    <location>
        <begin position="229"/>
        <end position="248"/>
    </location>
</feature>
<evidence type="ECO:0000256" key="1">
    <source>
        <dbReference type="ARBA" id="ARBA00004141"/>
    </source>
</evidence>
<feature type="transmembrane region" description="Helical" evidence="6">
    <location>
        <begin position="427"/>
        <end position="446"/>
    </location>
</feature>
<dbReference type="GO" id="GO:0035435">
    <property type="term" value="P:phosphate ion transmembrane transport"/>
    <property type="evidence" value="ECO:0007669"/>
    <property type="project" value="TreeGrafter"/>
</dbReference>
<dbReference type="KEGG" id="mgod:E7746_13365"/>
<evidence type="ECO:0000256" key="5">
    <source>
        <dbReference type="ARBA" id="ARBA00023136"/>
    </source>
</evidence>
<dbReference type="PANTHER" id="PTHR11101">
    <property type="entry name" value="PHOSPHATE TRANSPORTER"/>
    <property type="match status" value="1"/>
</dbReference>
<comment type="similarity">
    <text evidence="6">Belongs to the inorganic phosphate transporter (PiT) (TC 2.A.20) family.</text>
</comment>
<gene>
    <name evidence="7" type="ORF">E7746_13365</name>
</gene>
<dbReference type="GO" id="GO:0005315">
    <property type="term" value="F:phosphate transmembrane transporter activity"/>
    <property type="evidence" value="ECO:0007669"/>
    <property type="project" value="InterPro"/>
</dbReference>
<sequence>MDLLFLGVVIFLFLLAVFDLSVGVSNDAVNFLTSSIGSKAASFKTVMIVAASGVFIGAAMSNGMMDVARHGIFRPENLSFYDVITIFMAVMVTDIILLDIFNSLGMPTSTTVSMVFELLGATFVVALFKIMAPESTLAMGDLLNTEKALSVIIGIFLSVAIAFIFGTIVQFLTRLVFTFEYKSRLKWKIAIFGGIACTAIVYFMLLKGIKDLSFMTPELKTWINSNTALILLASFVAFTVIMQILHWCHVNVLKVVVLVGTFSLAMAFAGNDLVNFIGIPLTSLDSYNDYMSSGGGNLHGFMMDSLNSSANTPLYFLVGAGMIMVVSLATSKKARQVTQTTVGLSSQSQGDEMFGSSRLGRSLVRGAINTFSWIDDRLPQGLKRVMSRRLDSSKAQPEEGAAFDLVRGAVNLMLAGMLIAWGTSMKLPLSTTFVTFMVAMGTSLADKAWGRESAVFRITGVISVIGGWFITAGVAFIGAGIVVCLMHLGGVPVMIAGGIIALVLLVRSNIRFRNKAKEVKDDTLFQTILNTTDRNEVWRLLRIYINDKQKSFLQFASETYSDITSGFVNDNAKLLSRTSKSLSSEKDVLKSTRRKMTLCLRNVAPDTAIEKSTWFHLSNNMEMAILYNLLHITEVCKEHVDNNFRPLPDSFRDRFNPLCKQIIEVFNDSIAAIENDEPEAIDRIRRRCDRIKDELSLRSKDVYLHLREGDAANLTVAYVYLNVLQESREIISSLRKLLRASGKLNLPLAHYRSFTHPEALEPQRS</sequence>
<feature type="transmembrane region" description="Helical" evidence="6">
    <location>
        <begin position="255"/>
        <end position="281"/>
    </location>
</feature>
<evidence type="ECO:0000256" key="2">
    <source>
        <dbReference type="ARBA" id="ARBA00022448"/>
    </source>
</evidence>
<feature type="transmembrane region" description="Helical" evidence="6">
    <location>
        <begin position="485"/>
        <end position="506"/>
    </location>
</feature>
<evidence type="ECO:0000256" key="3">
    <source>
        <dbReference type="ARBA" id="ARBA00022692"/>
    </source>
</evidence>
<protein>
    <recommendedName>
        <fullName evidence="6">Phosphate transporter</fullName>
    </recommendedName>
</protein>
<dbReference type="EMBL" id="CP039393">
    <property type="protein sequence ID" value="QCD36795.1"/>
    <property type="molecule type" value="Genomic_DNA"/>
</dbReference>
<dbReference type="InterPro" id="IPR001204">
    <property type="entry name" value="Phos_transporter"/>
</dbReference>
<dbReference type="Pfam" id="PF01384">
    <property type="entry name" value="PHO4"/>
    <property type="match status" value="1"/>
</dbReference>
<feature type="transmembrane region" description="Helical" evidence="6">
    <location>
        <begin position="80"/>
        <end position="100"/>
    </location>
</feature>
<feature type="transmembrane region" description="Helical" evidence="6">
    <location>
        <begin position="112"/>
        <end position="131"/>
    </location>
</feature>
<organism evidence="7 8">
    <name type="scientific">Muribaculum gordoncarteri</name>
    <dbReference type="NCBI Taxonomy" id="2530390"/>
    <lineage>
        <taxon>Bacteria</taxon>
        <taxon>Pseudomonadati</taxon>
        <taxon>Bacteroidota</taxon>
        <taxon>Bacteroidia</taxon>
        <taxon>Bacteroidales</taxon>
        <taxon>Muribaculaceae</taxon>
        <taxon>Muribaculum</taxon>
    </lineage>
</organism>
<keyword evidence="5 6" id="KW-0472">Membrane</keyword>
<keyword evidence="2 6" id="KW-0813">Transport</keyword>
<evidence type="ECO:0000256" key="6">
    <source>
        <dbReference type="RuleBase" id="RU363058"/>
    </source>
</evidence>
<dbReference type="RefSeq" id="WP_136411126.1">
    <property type="nucleotide sequence ID" value="NZ_CP039393.1"/>
</dbReference>
<reference evidence="7 8" key="1">
    <citation type="submission" date="2019-02" db="EMBL/GenBank/DDBJ databases">
        <title>Isolation and identification of novel species under the genus Muribaculum.</title>
        <authorList>
            <person name="Miyake S."/>
            <person name="Ding Y."/>
            <person name="Low A."/>
            <person name="Soh M."/>
            <person name="Seedorf H."/>
        </authorList>
    </citation>
    <scope>NUCLEOTIDE SEQUENCE [LARGE SCALE GENOMIC DNA]</scope>
    <source>
        <strain evidence="7 8">TLL-A4</strain>
    </source>
</reference>
<dbReference type="PANTHER" id="PTHR11101:SF16">
    <property type="entry name" value="PHOSPHATE TRANSPORTER"/>
    <property type="match status" value="1"/>
</dbReference>
<feature type="transmembrane region" description="Helical" evidence="6">
    <location>
        <begin position="189"/>
        <end position="209"/>
    </location>
</feature>
<dbReference type="Proteomes" id="UP000297031">
    <property type="component" value="Chromosome"/>
</dbReference>
<evidence type="ECO:0000313" key="8">
    <source>
        <dbReference type="Proteomes" id="UP000297031"/>
    </source>
</evidence>
<keyword evidence="4 6" id="KW-1133">Transmembrane helix</keyword>
<feature type="transmembrane region" description="Helical" evidence="6">
    <location>
        <begin position="458"/>
        <end position="479"/>
    </location>
</feature>
<evidence type="ECO:0000256" key="4">
    <source>
        <dbReference type="ARBA" id="ARBA00022989"/>
    </source>
</evidence>
<accession>A0A4P7VRF4</accession>
<dbReference type="AlphaFoldDB" id="A0A4P7VRF4"/>
<keyword evidence="6" id="KW-0592">Phosphate transport</keyword>
<feature type="transmembrane region" description="Helical" evidence="6">
    <location>
        <begin position="312"/>
        <end position="330"/>
    </location>
</feature>
<keyword evidence="3 6" id="KW-0812">Transmembrane</keyword>
<name>A0A4P7VRF4_9BACT</name>
<comment type="subcellular location">
    <subcellularLocation>
        <location evidence="1 6">Membrane</location>
        <topology evidence="1 6">Multi-pass membrane protein</topology>
    </subcellularLocation>
</comment>
<feature type="transmembrane region" description="Helical" evidence="6">
    <location>
        <begin position="41"/>
        <end position="60"/>
    </location>
</feature>